<feature type="transmembrane region" description="Helical" evidence="2">
    <location>
        <begin position="21"/>
        <end position="49"/>
    </location>
</feature>
<keyword evidence="2" id="KW-1133">Transmembrane helix</keyword>
<protein>
    <submittedName>
        <fullName evidence="3">Uncharacterized protein (DUF58 family)</fullName>
    </submittedName>
</protein>
<evidence type="ECO:0000313" key="3">
    <source>
        <dbReference type="EMBL" id="TDT41557.1"/>
    </source>
</evidence>
<organism evidence="3 4">
    <name type="scientific">Halospina denitrificans</name>
    <dbReference type="NCBI Taxonomy" id="332522"/>
    <lineage>
        <taxon>Bacteria</taxon>
        <taxon>Pseudomonadati</taxon>
        <taxon>Pseudomonadota</taxon>
        <taxon>Gammaproteobacteria</taxon>
        <taxon>Halospina</taxon>
    </lineage>
</organism>
<dbReference type="OrthoDB" id="5298497at2"/>
<gene>
    <name evidence="3" type="ORF">DES49_1653</name>
</gene>
<keyword evidence="4" id="KW-1185">Reference proteome</keyword>
<keyword evidence="2" id="KW-0812">Transmembrane</keyword>
<dbReference type="PANTHER" id="PTHR34351">
    <property type="entry name" value="SLR1927 PROTEIN-RELATED"/>
    <property type="match status" value="1"/>
</dbReference>
<dbReference type="PANTHER" id="PTHR34351:SF1">
    <property type="entry name" value="SLR1927 PROTEIN"/>
    <property type="match status" value="1"/>
</dbReference>
<keyword evidence="2" id="KW-0472">Membrane</keyword>
<reference evidence="3 4" key="1">
    <citation type="submission" date="2019-03" db="EMBL/GenBank/DDBJ databases">
        <title>Genomic Encyclopedia of Type Strains, Phase IV (KMG-IV): sequencing the most valuable type-strain genomes for metagenomic binning, comparative biology and taxonomic classification.</title>
        <authorList>
            <person name="Goeker M."/>
        </authorList>
    </citation>
    <scope>NUCLEOTIDE SEQUENCE [LARGE SCALE GENOMIC DNA]</scope>
    <source>
        <strain evidence="3 4">DSM 15505</strain>
    </source>
</reference>
<comment type="caution">
    <text evidence="3">The sequence shown here is derived from an EMBL/GenBank/DDBJ whole genome shotgun (WGS) entry which is preliminary data.</text>
</comment>
<dbReference type="Proteomes" id="UP000295830">
    <property type="component" value="Unassembled WGS sequence"/>
</dbReference>
<feature type="region of interest" description="Disordered" evidence="1">
    <location>
        <begin position="177"/>
        <end position="208"/>
    </location>
</feature>
<dbReference type="AlphaFoldDB" id="A0A4R7JVN7"/>
<feature type="transmembrane region" description="Helical" evidence="2">
    <location>
        <begin position="55"/>
        <end position="72"/>
    </location>
</feature>
<proteinExistence type="predicted"/>
<evidence type="ECO:0000313" key="4">
    <source>
        <dbReference type="Proteomes" id="UP000295830"/>
    </source>
</evidence>
<evidence type="ECO:0000256" key="2">
    <source>
        <dbReference type="SAM" id="Phobius"/>
    </source>
</evidence>
<accession>A0A4R7JVN7</accession>
<dbReference type="EMBL" id="SOAX01000003">
    <property type="protein sequence ID" value="TDT41557.1"/>
    <property type="molecule type" value="Genomic_DNA"/>
</dbReference>
<evidence type="ECO:0000256" key="1">
    <source>
        <dbReference type="SAM" id="MobiDB-lite"/>
    </source>
</evidence>
<sequence length="318" mass="35901">MRKLWWRWINRRIPRSDEYRLGRRNIFVLPTREGVMFAGLLILCLLTGINYQNSLIYLFTFFLGTAFYGTIFQTYRNLDDLHIAVISVGQGVAGEVIPLHLRLSATDGVARPSLLFSAPDQSALPVSVDEEASQQVAVPVPSVRRGYVQVPPVRIQTDFPFGLIRAWTWIRPQSRGVATPRPVMPPQAGQAVDENSTESPDVPVHDSGQADIRLRPYRVGDALRRVSWKRFARTGHMTVADWDSPPADPSWIDWDQYPGVDRELRLSYLAWQVEDAYSNERPFGLKLPGHVFPPELTEGHYRSCLEALGTFGEDGGLS</sequence>
<dbReference type="RefSeq" id="WP_133735917.1">
    <property type="nucleotide sequence ID" value="NZ_SOAX01000003.1"/>
</dbReference>
<name>A0A4R7JVN7_9GAMM</name>